<evidence type="ECO:0000259" key="5">
    <source>
        <dbReference type="PROSITE" id="PS51352"/>
    </source>
</evidence>
<dbReference type="Proteomes" id="UP001304671">
    <property type="component" value="Unassembled WGS sequence"/>
</dbReference>
<proteinExistence type="predicted"/>
<dbReference type="SUPFAM" id="SSF52833">
    <property type="entry name" value="Thioredoxin-like"/>
    <property type="match status" value="1"/>
</dbReference>
<keyword evidence="4" id="KW-0676">Redox-active center</keyword>
<evidence type="ECO:0000256" key="3">
    <source>
        <dbReference type="ARBA" id="ARBA00023157"/>
    </source>
</evidence>
<dbReference type="PANTHER" id="PTHR42852:SF6">
    <property type="entry name" value="THIOL:DISULFIDE INTERCHANGE PROTEIN DSBE"/>
    <property type="match status" value="1"/>
</dbReference>
<accession>A0ABU5QTM5</accession>
<evidence type="ECO:0000256" key="1">
    <source>
        <dbReference type="ARBA" id="ARBA00004196"/>
    </source>
</evidence>
<dbReference type="CDD" id="cd02966">
    <property type="entry name" value="TlpA_like_family"/>
    <property type="match status" value="1"/>
</dbReference>
<comment type="subcellular location">
    <subcellularLocation>
        <location evidence="1">Cell envelope</location>
    </subcellularLocation>
</comment>
<reference evidence="6 7" key="1">
    <citation type="submission" date="2023-12" db="EMBL/GenBank/DDBJ databases">
        <title>Novel species of the genus Arcicella isolated from rivers.</title>
        <authorList>
            <person name="Lu H."/>
        </authorList>
    </citation>
    <scope>NUCLEOTIDE SEQUENCE [LARGE SCALE GENOMIC DNA]</scope>
    <source>
        <strain evidence="6 7">LMG 21963</strain>
    </source>
</reference>
<dbReference type="InterPro" id="IPR050553">
    <property type="entry name" value="Thioredoxin_ResA/DsbE_sf"/>
</dbReference>
<organism evidence="6 7">
    <name type="scientific">Arcicella aquatica</name>
    <dbReference type="NCBI Taxonomy" id="217141"/>
    <lineage>
        <taxon>Bacteria</taxon>
        <taxon>Pseudomonadati</taxon>
        <taxon>Bacteroidota</taxon>
        <taxon>Cytophagia</taxon>
        <taxon>Cytophagales</taxon>
        <taxon>Flectobacillaceae</taxon>
        <taxon>Arcicella</taxon>
    </lineage>
</organism>
<dbReference type="InterPro" id="IPR013766">
    <property type="entry name" value="Thioredoxin_domain"/>
</dbReference>
<evidence type="ECO:0000256" key="2">
    <source>
        <dbReference type="ARBA" id="ARBA00022748"/>
    </source>
</evidence>
<dbReference type="PROSITE" id="PS51352">
    <property type="entry name" value="THIOREDOXIN_2"/>
    <property type="match status" value="1"/>
</dbReference>
<dbReference type="InterPro" id="IPR036249">
    <property type="entry name" value="Thioredoxin-like_sf"/>
</dbReference>
<gene>
    <name evidence="6" type="ORF">VB264_20520</name>
</gene>
<evidence type="ECO:0000256" key="4">
    <source>
        <dbReference type="ARBA" id="ARBA00023284"/>
    </source>
</evidence>
<keyword evidence="2" id="KW-0201">Cytochrome c-type biogenesis</keyword>
<dbReference type="InterPro" id="IPR013740">
    <property type="entry name" value="Redoxin"/>
</dbReference>
<dbReference type="EMBL" id="JAYFUL010000047">
    <property type="protein sequence ID" value="MEA5260195.1"/>
    <property type="molecule type" value="Genomic_DNA"/>
</dbReference>
<name>A0ABU5QTM5_9BACT</name>
<evidence type="ECO:0000313" key="6">
    <source>
        <dbReference type="EMBL" id="MEA5260195.1"/>
    </source>
</evidence>
<dbReference type="PROSITE" id="PS00194">
    <property type="entry name" value="THIOREDOXIN_1"/>
    <property type="match status" value="1"/>
</dbReference>
<dbReference type="InterPro" id="IPR017937">
    <property type="entry name" value="Thioredoxin_CS"/>
</dbReference>
<feature type="domain" description="Thioredoxin" evidence="5">
    <location>
        <begin position="311"/>
        <end position="469"/>
    </location>
</feature>
<dbReference type="RefSeq" id="WP_323252483.1">
    <property type="nucleotide sequence ID" value="NZ_JAYFUL010000047.1"/>
</dbReference>
<dbReference type="PANTHER" id="PTHR42852">
    <property type="entry name" value="THIOL:DISULFIDE INTERCHANGE PROTEIN DSBE"/>
    <property type="match status" value="1"/>
</dbReference>
<keyword evidence="3" id="KW-1015">Disulfide bond</keyword>
<sequence>MKSTLFSQGIIACILAILSLSDCVGQSTKVIIQDTSSNHKVRYYDDLLEEMSTTLGKGRSNNFTFNISYPTQVYIGWERKLTPFLLFPNDSLIFKERADKTSYECVNKPDSLVGVLTALEKEVGLELAIHSGYKVQDVLKSEYEILIGSIFNKMHRQLNVLSRYRDSTNTILYQATEQEIKCFTLVELLSPFIYGNTSWKFFPTWYADSLTKFKHEIFGLDTTVAGVEYKRALFSYNQFLCRDSLNGKNDFQVQFNSAVRNFKGDQRNFLMAYILRINKPYNPANFYDNVATFYNLCKNEYFLKYVKDKLDDKDFVYPDYVLKKTLLKDDKSTITWAELLNKNKGKLIFIDMWASWCPPCLMLMKPLNEHIKFYKGKPITFIALSIDKKKQAWLKASKRYEVSQEGSGSYWIGQSDKFIQFLLTRRIGEKMPLWIPRYIIIDANGNLITVNAIQPHIPALRWQIDLFLKDVKTD</sequence>
<protein>
    <submittedName>
        <fullName evidence="6">TlpA disulfide reductase family protein</fullName>
    </submittedName>
</protein>
<dbReference type="Gene3D" id="3.40.30.10">
    <property type="entry name" value="Glutaredoxin"/>
    <property type="match status" value="1"/>
</dbReference>
<dbReference type="Pfam" id="PF08534">
    <property type="entry name" value="Redoxin"/>
    <property type="match status" value="1"/>
</dbReference>
<comment type="caution">
    <text evidence="6">The sequence shown here is derived from an EMBL/GenBank/DDBJ whole genome shotgun (WGS) entry which is preliminary data.</text>
</comment>
<keyword evidence="7" id="KW-1185">Reference proteome</keyword>
<evidence type="ECO:0000313" key="7">
    <source>
        <dbReference type="Proteomes" id="UP001304671"/>
    </source>
</evidence>